<evidence type="ECO:0008006" key="4">
    <source>
        <dbReference type="Google" id="ProtNLM"/>
    </source>
</evidence>
<keyword evidence="1" id="KW-0732">Signal</keyword>
<dbReference type="InterPro" id="IPR025049">
    <property type="entry name" value="Mfa-like_1"/>
</dbReference>
<comment type="caution">
    <text evidence="2">The sequence shown here is derived from an EMBL/GenBank/DDBJ whole genome shotgun (WGS) entry which is preliminary data.</text>
</comment>
<dbReference type="RefSeq" id="WP_016269617.1">
    <property type="nucleotide sequence ID" value="NZ_KE159461.1"/>
</dbReference>
<accession>R9H8N0</accession>
<dbReference type="AlphaFoldDB" id="R9H8N0"/>
<evidence type="ECO:0000313" key="3">
    <source>
        <dbReference type="Proteomes" id="UP000014207"/>
    </source>
</evidence>
<protein>
    <recommendedName>
        <fullName evidence="4">Fimbrillin family protein</fullName>
    </recommendedName>
</protein>
<dbReference type="CDD" id="cd13120">
    <property type="entry name" value="BF2867_like_N"/>
    <property type="match status" value="1"/>
</dbReference>
<gene>
    <name evidence="2" type="ORF">C799_04354</name>
</gene>
<name>R9H8N0_BACT4</name>
<dbReference type="Proteomes" id="UP000014207">
    <property type="component" value="Unassembled WGS sequence"/>
</dbReference>
<evidence type="ECO:0000256" key="1">
    <source>
        <dbReference type="SAM" id="SignalP"/>
    </source>
</evidence>
<feature type="chain" id="PRO_5004472922" description="Fimbrillin family protein" evidence="1">
    <location>
        <begin position="25"/>
        <end position="416"/>
    </location>
</feature>
<dbReference type="HOGENOM" id="CLU_054709_0_0_10"/>
<dbReference type="EMBL" id="ASSM01000016">
    <property type="protein sequence ID" value="EOR97519.1"/>
    <property type="molecule type" value="Genomic_DNA"/>
</dbReference>
<feature type="signal peptide" evidence="1">
    <location>
        <begin position="1"/>
        <end position="24"/>
    </location>
</feature>
<proteinExistence type="predicted"/>
<dbReference type="InterPro" id="IPR042278">
    <property type="entry name" value="Mfa-like_1_N"/>
</dbReference>
<dbReference type="Gene3D" id="2.60.40.2620">
    <property type="entry name" value="Fimbrillin-like"/>
    <property type="match status" value="1"/>
</dbReference>
<dbReference type="Pfam" id="PF13149">
    <property type="entry name" value="Mfa_like_1"/>
    <property type="match status" value="1"/>
</dbReference>
<dbReference type="PROSITE" id="PS51257">
    <property type="entry name" value="PROKAR_LIPOPROTEIN"/>
    <property type="match status" value="1"/>
</dbReference>
<evidence type="ECO:0000313" key="2">
    <source>
        <dbReference type="EMBL" id="EOR97519.1"/>
    </source>
</evidence>
<sequence>MKIIKKNICLIAILSGVVGLSACSQDDALTPDSGTDNGNTIRFTTAIAGFTGSDAAADPATRATINDDGKGSFANGDETEIIGIAYTNTGALPVTKGHSATYKDGTWTTDMTWDEFGEVELVLFSAFFPKRSLDDFDGNGEMNFNPTDQSTPEKYAACDWISAAAFGKKADQPTIELTFGHCMYRLTVNLSLSDNPGTLKQEDVDNAKVVIKNMETKGVVRVGGGVVVPDENNTGDFIPLKSAPGNSFRVLLLPQDVTPGTPWIEITVGGRTVTYPVPAGLEVLRGGEEQVVNLALTNAATTAKTITLSEQKNAVTAGVGGKAEYDISTMDIDISNSLLFMAGATVTWYAATEGGEPISLPAGINGYTLTSENDSSEKDSKGVFSVSVNKTLPTGDYYFTVTYNGVTSNRVKLTVG</sequence>
<reference evidence="2 3" key="1">
    <citation type="submission" date="2013-04" db="EMBL/GenBank/DDBJ databases">
        <title>The Genome Sequence of Bacteroides thetaiotaomicron dnLKV9.</title>
        <authorList>
            <consortium name="The Broad Institute Genomics Platform"/>
            <consortium name="The Broad Institute Genome Sequencing Center for Infectious Disease"/>
            <person name="Earl A."/>
            <person name="Xavier R."/>
            <person name="Kuhn K."/>
            <person name="Stappenbeck T."/>
            <person name="Walker B."/>
            <person name="Young S."/>
            <person name="Zeng Q."/>
            <person name="Gargeya S."/>
            <person name="Fitzgerald M."/>
            <person name="Haas B."/>
            <person name="Abouelleil A."/>
            <person name="Allen A.W."/>
            <person name="Alvarado L."/>
            <person name="Arachchi H.M."/>
            <person name="Berlin A.M."/>
            <person name="Chapman S.B."/>
            <person name="Gainer-Dewar J."/>
            <person name="Goldberg J."/>
            <person name="Griggs A."/>
            <person name="Gujja S."/>
            <person name="Hansen M."/>
            <person name="Howarth C."/>
            <person name="Imamovic A."/>
            <person name="Ireland A."/>
            <person name="Larimer J."/>
            <person name="McCowan C."/>
            <person name="Murphy C."/>
            <person name="Pearson M."/>
            <person name="Poon T.W."/>
            <person name="Priest M."/>
            <person name="Roberts A."/>
            <person name="Saif S."/>
            <person name="Shea T."/>
            <person name="Sisk P."/>
            <person name="Sykes S."/>
            <person name="Wortman J."/>
            <person name="Nusbaum C."/>
            <person name="Birren B."/>
        </authorList>
    </citation>
    <scope>NUCLEOTIDE SEQUENCE [LARGE SCALE GENOMIC DNA]</scope>
    <source>
        <strain evidence="3">dnLKV9</strain>
    </source>
</reference>
<dbReference type="Gene3D" id="2.60.40.2630">
    <property type="match status" value="1"/>
</dbReference>
<organism evidence="2 3">
    <name type="scientific">Bacteroides thetaiotaomicron dnLKV9</name>
    <dbReference type="NCBI Taxonomy" id="1235785"/>
    <lineage>
        <taxon>Bacteria</taxon>
        <taxon>Pseudomonadati</taxon>
        <taxon>Bacteroidota</taxon>
        <taxon>Bacteroidia</taxon>
        <taxon>Bacteroidales</taxon>
        <taxon>Bacteroidaceae</taxon>
        <taxon>Bacteroides</taxon>
    </lineage>
</organism>
<dbReference type="PATRIC" id="fig|1235785.3.peg.4383"/>